<dbReference type="Gene3D" id="1.10.10.10">
    <property type="entry name" value="Winged helix-like DNA-binding domain superfamily/Winged helix DNA-binding domain"/>
    <property type="match status" value="1"/>
</dbReference>
<dbReference type="PROSITE" id="PS51077">
    <property type="entry name" value="HTH_ICLR"/>
    <property type="match status" value="1"/>
</dbReference>
<evidence type="ECO:0000259" key="1">
    <source>
        <dbReference type="PROSITE" id="PS51077"/>
    </source>
</evidence>
<dbReference type="SUPFAM" id="SSF46785">
    <property type="entry name" value="Winged helix' DNA-binding domain"/>
    <property type="match status" value="1"/>
</dbReference>
<dbReference type="GO" id="GO:0003677">
    <property type="term" value="F:DNA binding"/>
    <property type="evidence" value="ECO:0007669"/>
    <property type="project" value="InterPro"/>
</dbReference>
<dbReference type="GO" id="GO:0003700">
    <property type="term" value="F:DNA-binding transcription factor activity"/>
    <property type="evidence" value="ECO:0007669"/>
    <property type="project" value="TreeGrafter"/>
</dbReference>
<name>A0A382IF68_9ZZZZ</name>
<dbReference type="InterPro" id="IPR036388">
    <property type="entry name" value="WH-like_DNA-bd_sf"/>
</dbReference>
<dbReference type="InterPro" id="IPR005471">
    <property type="entry name" value="Tscrpt_reg_IclR_N"/>
</dbReference>
<dbReference type="PANTHER" id="PTHR30136:SF34">
    <property type="entry name" value="TRANSCRIPTIONAL REGULATOR"/>
    <property type="match status" value="1"/>
</dbReference>
<reference evidence="2" key="1">
    <citation type="submission" date="2018-05" db="EMBL/GenBank/DDBJ databases">
        <authorList>
            <person name="Lanie J.A."/>
            <person name="Ng W.-L."/>
            <person name="Kazmierczak K.M."/>
            <person name="Andrzejewski T.M."/>
            <person name="Davidsen T.M."/>
            <person name="Wayne K.J."/>
            <person name="Tettelin H."/>
            <person name="Glass J.I."/>
            <person name="Rusch D."/>
            <person name="Podicherti R."/>
            <person name="Tsui H.-C.T."/>
            <person name="Winkler M.E."/>
        </authorList>
    </citation>
    <scope>NUCLEOTIDE SEQUENCE</scope>
</reference>
<dbReference type="Pfam" id="PF09339">
    <property type="entry name" value="HTH_IclR"/>
    <property type="match status" value="1"/>
</dbReference>
<proteinExistence type="predicted"/>
<dbReference type="SMART" id="SM00346">
    <property type="entry name" value="HTH_ICLR"/>
    <property type="match status" value="1"/>
</dbReference>
<gene>
    <name evidence="2" type="ORF">METZ01_LOCUS250135</name>
</gene>
<dbReference type="PANTHER" id="PTHR30136">
    <property type="entry name" value="HELIX-TURN-HELIX TRANSCRIPTIONAL REGULATOR, ICLR FAMILY"/>
    <property type="match status" value="1"/>
</dbReference>
<dbReference type="InterPro" id="IPR050707">
    <property type="entry name" value="HTH_MetabolicPath_Reg"/>
</dbReference>
<feature type="domain" description="HTH iclR-type" evidence="1">
    <location>
        <begin position="25"/>
        <end position="93"/>
    </location>
</feature>
<dbReference type="AlphaFoldDB" id="A0A382IF68"/>
<organism evidence="2">
    <name type="scientific">marine metagenome</name>
    <dbReference type="NCBI Taxonomy" id="408172"/>
    <lineage>
        <taxon>unclassified sequences</taxon>
        <taxon>metagenomes</taxon>
        <taxon>ecological metagenomes</taxon>
    </lineage>
</organism>
<dbReference type="GO" id="GO:0045892">
    <property type="term" value="P:negative regulation of DNA-templated transcription"/>
    <property type="evidence" value="ECO:0007669"/>
    <property type="project" value="TreeGrafter"/>
</dbReference>
<protein>
    <recommendedName>
        <fullName evidence="1">HTH iclR-type domain-containing protein</fullName>
    </recommendedName>
</protein>
<sequence length="102" mass="11378">MSVNRTVAESAKRGMLFRSGDPDFMTSLARGLAVIRVFDDMGRRRLTIADVGRLTGLSRGVARRCLHTLQQLGYVASEGRLFFLQPKVLTLGYAYANKRGRD</sequence>
<dbReference type="EMBL" id="UINC01066503">
    <property type="protein sequence ID" value="SVB97281.1"/>
    <property type="molecule type" value="Genomic_DNA"/>
</dbReference>
<accession>A0A382IF68</accession>
<dbReference type="InterPro" id="IPR036390">
    <property type="entry name" value="WH_DNA-bd_sf"/>
</dbReference>
<evidence type="ECO:0000313" key="2">
    <source>
        <dbReference type="EMBL" id="SVB97281.1"/>
    </source>
</evidence>